<evidence type="ECO:0000313" key="3">
    <source>
        <dbReference type="Proteomes" id="UP000195402"/>
    </source>
</evidence>
<dbReference type="AlphaFoldDB" id="A0A200PWF0"/>
<organism evidence="2 3">
    <name type="scientific">Macleaya cordata</name>
    <name type="common">Five-seeded plume-poppy</name>
    <name type="synonym">Bocconia cordata</name>
    <dbReference type="NCBI Taxonomy" id="56857"/>
    <lineage>
        <taxon>Eukaryota</taxon>
        <taxon>Viridiplantae</taxon>
        <taxon>Streptophyta</taxon>
        <taxon>Embryophyta</taxon>
        <taxon>Tracheophyta</taxon>
        <taxon>Spermatophyta</taxon>
        <taxon>Magnoliopsida</taxon>
        <taxon>Ranunculales</taxon>
        <taxon>Papaveraceae</taxon>
        <taxon>Papaveroideae</taxon>
        <taxon>Macleaya</taxon>
    </lineage>
</organism>
<feature type="compositionally biased region" description="Low complexity" evidence="1">
    <location>
        <begin position="21"/>
        <end position="35"/>
    </location>
</feature>
<proteinExistence type="predicted"/>
<feature type="compositionally biased region" description="Low complexity" evidence="1">
    <location>
        <begin position="1"/>
        <end position="11"/>
    </location>
</feature>
<dbReference type="InParanoid" id="A0A200PWF0"/>
<accession>A0A200PWF0</accession>
<comment type="caution">
    <text evidence="2">The sequence shown here is derived from an EMBL/GenBank/DDBJ whole genome shotgun (WGS) entry which is preliminary data.</text>
</comment>
<sequence length="186" mass="20142">MAPEPTENNNQEPPPDAFVGNALADNASDADSTDGGTDDEAGAGAENRSTAEFINKLYSKLNKGRFPAILTWGVGGRVVVKDGELLRKKSRLICGTDFNCFAKKTGRLGKGFSTLAKTETTGVFYDESFAAGNLSLVKRKMKKTRPSVQTIEEIAVGKVEGAERSIARTLKNLKKEIILLNFNQQQ</sequence>
<feature type="region of interest" description="Disordered" evidence="1">
    <location>
        <begin position="1"/>
        <end position="46"/>
    </location>
</feature>
<name>A0A200PWF0_MACCD</name>
<dbReference type="EMBL" id="MVGT01003949">
    <property type="protein sequence ID" value="OVA02538.1"/>
    <property type="molecule type" value="Genomic_DNA"/>
</dbReference>
<reference evidence="2 3" key="1">
    <citation type="journal article" date="2017" name="Mol. Plant">
        <title>The Genome of Medicinal Plant Macleaya cordata Provides New Insights into Benzylisoquinoline Alkaloids Metabolism.</title>
        <authorList>
            <person name="Liu X."/>
            <person name="Liu Y."/>
            <person name="Huang P."/>
            <person name="Ma Y."/>
            <person name="Qing Z."/>
            <person name="Tang Q."/>
            <person name="Cao H."/>
            <person name="Cheng P."/>
            <person name="Zheng Y."/>
            <person name="Yuan Z."/>
            <person name="Zhou Y."/>
            <person name="Liu J."/>
            <person name="Tang Z."/>
            <person name="Zhuo Y."/>
            <person name="Zhang Y."/>
            <person name="Yu L."/>
            <person name="Huang J."/>
            <person name="Yang P."/>
            <person name="Peng Q."/>
            <person name="Zhang J."/>
            <person name="Jiang W."/>
            <person name="Zhang Z."/>
            <person name="Lin K."/>
            <person name="Ro D.K."/>
            <person name="Chen X."/>
            <person name="Xiong X."/>
            <person name="Shang Y."/>
            <person name="Huang S."/>
            <person name="Zeng J."/>
        </authorList>
    </citation>
    <scope>NUCLEOTIDE SEQUENCE [LARGE SCALE GENOMIC DNA]</scope>
    <source>
        <strain evidence="3">cv. BLH2017</strain>
        <tissue evidence="2">Root</tissue>
    </source>
</reference>
<evidence type="ECO:0000256" key="1">
    <source>
        <dbReference type="SAM" id="MobiDB-lite"/>
    </source>
</evidence>
<gene>
    <name evidence="2" type="ORF">BVC80_9091g41</name>
</gene>
<dbReference type="Proteomes" id="UP000195402">
    <property type="component" value="Unassembled WGS sequence"/>
</dbReference>
<evidence type="ECO:0000313" key="2">
    <source>
        <dbReference type="EMBL" id="OVA02538.1"/>
    </source>
</evidence>
<protein>
    <submittedName>
        <fullName evidence="2">Uncharacterized protein</fullName>
    </submittedName>
</protein>
<keyword evidence="3" id="KW-1185">Reference proteome</keyword>